<evidence type="ECO:0000313" key="3">
    <source>
        <dbReference type="Proteomes" id="UP000062519"/>
    </source>
</evidence>
<name>A0A1B4FME9_9BURK</name>
<keyword evidence="3" id="KW-1185">Reference proteome</keyword>
<dbReference type="Proteomes" id="UP000062519">
    <property type="component" value="Chromosome 2"/>
</dbReference>
<protein>
    <submittedName>
        <fullName evidence="2">Uncharacterized protein</fullName>
    </submittedName>
</protein>
<evidence type="ECO:0000256" key="1">
    <source>
        <dbReference type="SAM" id="Phobius"/>
    </source>
</evidence>
<organism evidence="2 3">
    <name type="scientific">Burkholderia mayonis</name>
    <dbReference type="NCBI Taxonomy" id="1385591"/>
    <lineage>
        <taxon>Bacteria</taxon>
        <taxon>Pseudomonadati</taxon>
        <taxon>Pseudomonadota</taxon>
        <taxon>Betaproteobacteria</taxon>
        <taxon>Burkholderiales</taxon>
        <taxon>Burkholderiaceae</taxon>
        <taxon>Burkholderia</taxon>
        <taxon>pseudomallei group</taxon>
    </lineage>
</organism>
<feature type="transmembrane region" description="Helical" evidence="1">
    <location>
        <begin position="123"/>
        <end position="143"/>
    </location>
</feature>
<dbReference type="RefSeq" id="WP_059471011.1">
    <property type="nucleotide sequence ID" value="NZ_CP013387.1"/>
</dbReference>
<keyword evidence="1" id="KW-0472">Membrane</keyword>
<keyword evidence="1" id="KW-1133">Transmembrane helix</keyword>
<proteinExistence type="predicted"/>
<reference evidence="2 3" key="1">
    <citation type="submission" date="2015-12" db="EMBL/GenBank/DDBJ databases">
        <title>Diversity of Burkholderia near neighbor genomes.</title>
        <authorList>
            <person name="Sahl J."/>
            <person name="Wagner D."/>
            <person name="Keim P."/>
        </authorList>
    </citation>
    <scope>NUCLEOTIDE SEQUENCE [LARGE SCALE GENOMIC DNA]</scope>
    <source>
        <strain evidence="2 3">BDU6</strain>
    </source>
</reference>
<evidence type="ECO:0000313" key="2">
    <source>
        <dbReference type="EMBL" id="AOJ04842.1"/>
    </source>
</evidence>
<feature type="transmembrane region" description="Helical" evidence="1">
    <location>
        <begin position="78"/>
        <end position="102"/>
    </location>
</feature>
<dbReference type="EMBL" id="CP013387">
    <property type="protein sequence ID" value="AOJ04842.1"/>
    <property type="molecule type" value="Genomic_DNA"/>
</dbReference>
<accession>A0A1B4FME9</accession>
<gene>
    <name evidence="2" type="ORF">WS70_24100</name>
</gene>
<dbReference type="AlphaFoldDB" id="A0A1B4FME9"/>
<keyword evidence="1" id="KW-0812">Transmembrane</keyword>
<dbReference type="KEGG" id="buu:WS70_24100"/>
<sequence length="169" mass="18403">MTDDITTPSSATRPAPGFGPLRWIVRHWRGDYSLSVSFWLNPLPLSALRTISSHFLMSRAFSALDQGPGGDSLAHAMAAIPTAVFADAALSLLNIWWIVGVWRAAARHIDRTGRRFWARAAQVVAALAAVKIVYGIAIIAHTIETLQLLLVNPMSAFTDPIGTLTKLLF</sequence>